<sequence length="462" mass="51742">MEQVEVGKYQPYPEYKDSGVEWLGDIPSNWSVYSLKRSVTGCTNGIWGDEPNGENDLIVLRVADFDRNKLRISDDKLTYRSISEKESRSRLLAKGDLLIEKSGGGDKTLVGCVVLFDKNFAAVTSNFVAKMSAHDGYYSGFLNYAFSHLYNGRINYPSIKQTTGIQNLDSESYLMERFCFPSYTEQRTIAAFLDYETVRIDKLIAQQQRLIELLKEKRQAVISHAVTKGLNPDAPMKDSGVEWLGEVPEHWVVSSIKHLVSHPIIDGPHVSPTKHDEGVPFISAEALAGGYINFDKKWGYISPEEHAIFSKRYSPRRGDILMVKLGATTGICAMVETDEDFNIWVPLAVIRPKDSINSKFMLYLMKSDSVRNDIQISWTYGTQQTLGLATLANICVTMPPYDEQVEIVHHIEETIPVFENSITAAAKLESLLTERRTALISAAVTGKIDLRGWTAPTPEAAV</sequence>
<keyword evidence="5" id="KW-0255">Endonuclease</keyword>
<dbReference type="InterPro" id="IPR000055">
    <property type="entry name" value="Restrct_endonuc_typeI_TRD"/>
</dbReference>
<dbReference type="GO" id="GO:0004519">
    <property type="term" value="F:endonuclease activity"/>
    <property type="evidence" value="ECO:0007669"/>
    <property type="project" value="UniProtKB-KW"/>
</dbReference>
<evidence type="ECO:0000256" key="2">
    <source>
        <dbReference type="ARBA" id="ARBA00022747"/>
    </source>
</evidence>
<dbReference type="EMBL" id="JARTQQ020000001">
    <property type="protein sequence ID" value="MEC5727189.1"/>
    <property type="molecule type" value="Genomic_DNA"/>
</dbReference>
<keyword evidence="5" id="KW-0540">Nuclease</keyword>
<keyword evidence="5" id="KW-0378">Hydrolase</keyword>
<dbReference type="SUPFAM" id="SSF116734">
    <property type="entry name" value="DNA methylase specificity domain"/>
    <property type="match status" value="2"/>
</dbReference>
<evidence type="ECO:0000256" key="1">
    <source>
        <dbReference type="ARBA" id="ARBA00010923"/>
    </source>
</evidence>
<organism evidence="5 6">
    <name type="scientific">Enterobacter asburiae</name>
    <dbReference type="NCBI Taxonomy" id="61645"/>
    <lineage>
        <taxon>Bacteria</taxon>
        <taxon>Pseudomonadati</taxon>
        <taxon>Pseudomonadota</taxon>
        <taxon>Gammaproteobacteria</taxon>
        <taxon>Enterobacterales</taxon>
        <taxon>Enterobacteriaceae</taxon>
        <taxon>Enterobacter</taxon>
        <taxon>Enterobacter cloacae complex</taxon>
    </lineage>
</organism>
<keyword evidence="3" id="KW-0238">DNA-binding</keyword>
<evidence type="ECO:0000256" key="3">
    <source>
        <dbReference type="ARBA" id="ARBA00023125"/>
    </source>
</evidence>
<dbReference type="PANTHER" id="PTHR43140">
    <property type="entry name" value="TYPE-1 RESTRICTION ENZYME ECOKI SPECIFICITY PROTEIN"/>
    <property type="match status" value="1"/>
</dbReference>
<evidence type="ECO:0000259" key="4">
    <source>
        <dbReference type="Pfam" id="PF01420"/>
    </source>
</evidence>
<name>A0ABU6KMM5_ENTAS</name>
<dbReference type="RefSeq" id="WP_063613566.1">
    <property type="nucleotide sequence ID" value="NZ_FJWF01000012.1"/>
</dbReference>
<comment type="caution">
    <text evidence="5">The sequence shown here is derived from an EMBL/GenBank/DDBJ whole genome shotgun (WGS) entry which is preliminary data.</text>
</comment>
<dbReference type="PANTHER" id="PTHR43140:SF1">
    <property type="entry name" value="TYPE I RESTRICTION ENZYME ECOKI SPECIFICITY SUBUNIT"/>
    <property type="match status" value="1"/>
</dbReference>
<evidence type="ECO:0000313" key="5">
    <source>
        <dbReference type="EMBL" id="MEC5727189.1"/>
    </source>
</evidence>
<feature type="domain" description="Type I restriction modification DNA specificity" evidence="4">
    <location>
        <begin position="272"/>
        <end position="412"/>
    </location>
</feature>
<evidence type="ECO:0000313" key="6">
    <source>
        <dbReference type="Proteomes" id="UP001175344"/>
    </source>
</evidence>
<dbReference type="Gene3D" id="3.90.220.20">
    <property type="entry name" value="DNA methylase specificity domains"/>
    <property type="match status" value="2"/>
</dbReference>
<protein>
    <submittedName>
        <fullName evidence="5">Restriction endonuclease subunit S</fullName>
    </submittedName>
</protein>
<comment type="similarity">
    <text evidence="1">Belongs to the type-I restriction system S methylase family.</text>
</comment>
<gene>
    <name evidence="5" type="ORF">QAA55_001965</name>
</gene>
<dbReference type="Pfam" id="PF01420">
    <property type="entry name" value="Methylase_S"/>
    <property type="match status" value="1"/>
</dbReference>
<dbReference type="InterPro" id="IPR051212">
    <property type="entry name" value="Type-I_RE_S_subunit"/>
</dbReference>
<keyword evidence="2" id="KW-0680">Restriction system</keyword>
<dbReference type="Proteomes" id="UP001175344">
    <property type="component" value="Unassembled WGS sequence"/>
</dbReference>
<keyword evidence="6" id="KW-1185">Reference proteome</keyword>
<reference evidence="5 6" key="1">
    <citation type="journal article" date="2023" name="Nat. Commun.">
        <title>Genomic dissection of endemic carbapenem resistance reveals metallo-beta-lactamase dissemination through clonal, plasmid and integron transfer.</title>
        <authorList>
            <person name="Macesic N."/>
            <person name="Hawkey J."/>
            <person name="Vezina B."/>
            <person name="Wisniewski J.A."/>
            <person name="Cottingham H."/>
            <person name="Blakeway L.V."/>
            <person name="Harshegyi T."/>
            <person name="Pragastis K."/>
            <person name="Badoordeen G.Z."/>
            <person name="Dennison A."/>
            <person name="Spelman D.W."/>
            <person name="Jenney A.W.J."/>
            <person name="Peleg A.Y."/>
        </authorList>
    </citation>
    <scope>NUCLEOTIDE SEQUENCE [LARGE SCALE GENOMIC DNA]</scope>
    <source>
        <strain evidence="5 6">CPO239</strain>
    </source>
</reference>
<accession>A0ABU6KMM5</accession>
<dbReference type="Gene3D" id="1.10.287.1120">
    <property type="entry name" value="Bipartite methylase S protein"/>
    <property type="match status" value="1"/>
</dbReference>
<proteinExistence type="inferred from homology"/>
<dbReference type="InterPro" id="IPR044946">
    <property type="entry name" value="Restrct_endonuc_typeI_TRD_sf"/>
</dbReference>